<organism evidence="1 2">
    <name type="scientific">Tepidibacillus fermentans</name>
    <dbReference type="NCBI Taxonomy" id="1281767"/>
    <lineage>
        <taxon>Bacteria</taxon>
        <taxon>Bacillati</taxon>
        <taxon>Bacillota</taxon>
        <taxon>Bacilli</taxon>
        <taxon>Bacillales</taxon>
        <taxon>Bacillaceae</taxon>
        <taxon>Tepidibacillus</taxon>
    </lineage>
</organism>
<dbReference type="RefSeq" id="WP_279388103.1">
    <property type="nucleotide sequence ID" value="NZ_SMAB01000019.1"/>
</dbReference>
<evidence type="ECO:0000313" key="2">
    <source>
        <dbReference type="Proteomes" id="UP000295788"/>
    </source>
</evidence>
<reference evidence="1 2" key="1">
    <citation type="submission" date="2019-03" db="EMBL/GenBank/DDBJ databases">
        <title>Genomic Encyclopedia of Type Strains, Phase IV (KMG-IV): sequencing the most valuable type-strain genomes for metagenomic binning, comparative biology and taxonomic classification.</title>
        <authorList>
            <person name="Goeker M."/>
        </authorList>
    </citation>
    <scope>NUCLEOTIDE SEQUENCE [LARGE SCALE GENOMIC DNA]</scope>
    <source>
        <strain evidence="1 2">DSM 23802</strain>
    </source>
</reference>
<sequence>MNYHFTNLKNHPELLKAITQLEEKMNQVLGDHVVLIAYSEDERK</sequence>
<dbReference type="EMBL" id="SMAB01000019">
    <property type="protein sequence ID" value="TCS79907.1"/>
    <property type="molecule type" value="Genomic_DNA"/>
</dbReference>
<keyword evidence="2" id="KW-1185">Reference proteome</keyword>
<proteinExistence type="predicted"/>
<protein>
    <submittedName>
        <fullName evidence="1">Uncharacterized protein</fullName>
    </submittedName>
</protein>
<evidence type="ECO:0000313" key="1">
    <source>
        <dbReference type="EMBL" id="TCS79907.1"/>
    </source>
</evidence>
<name>A0A4R3KA85_9BACI</name>
<accession>A0A4R3KA85</accession>
<dbReference type="AlphaFoldDB" id="A0A4R3KA85"/>
<gene>
    <name evidence="1" type="ORF">EDD72_11926</name>
</gene>
<dbReference type="Proteomes" id="UP000295788">
    <property type="component" value="Unassembled WGS sequence"/>
</dbReference>
<comment type="caution">
    <text evidence="1">The sequence shown here is derived from an EMBL/GenBank/DDBJ whole genome shotgun (WGS) entry which is preliminary data.</text>
</comment>